<name>A0A9D1M4G5_9PROT</name>
<reference evidence="1" key="1">
    <citation type="submission" date="2020-10" db="EMBL/GenBank/DDBJ databases">
        <authorList>
            <person name="Gilroy R."/>
        </authorList>
    </citation>
    <scope>NUCLEOTIDE SEQUENCE</scope>
    <source>
        <strain evidence="1">ChiW3-316</strain>
    </source>
</reference>
<evidence type="ECO:0000313" key="2">
    <source>
        <dbReference type="Proteomes" id="UP000824107"/>
    </source>
</evidence>
<sequence>MFLFNKSAPRLPEKKTEPQVSTFKRDTLILDYLSKIEPELNNYSVLYIYLSKLQNQKLKTLQRQNLIETFENVIKKNGGEIFGLPNEDMVVFYHKKANEEIQACLIKIRFIFHDDPLLQNAFDLEQAGFIRFYDLAVAVDEFKRNVRALMDSLKNQSFGGSSGNSGRSVPAAMMGGPRKLRRELTPSMLAKVQKTLAMADFSSLIRRQSVCAVIGKSPPQMIFDEVFVSIADLRDMLLPDVDLTANPWLFLHLTETLDKRVLASVSQHDDGSLNSNFSMNLNVSTILSDEFLTFDENINPSMRSSIVLELQLVDIFSDIKAFILAKTFAQYRGYKICIDGITVDKLKYIDREQLNGDLLKIIWHPSFMDMIREDSHFTDYVNRAERAKMILCRVDDPQAVEIGNSLGINLYQGRYIQRILTAQPKKTIFKIK</sequence>
<organism evidence="1 2">
    <name type="scientific">Candidatus Scatocola faecipullorum</name>
    <dbReference type="NCBI Taxonomy" id="2840917"/>
    <lineage>
        <taxon>Bacteria</taxon>
        <taxon>Pseudomonadati</taxon>
        <taxon>Pseudomonadota</taxon>
        <taxon>Alphaproteobacteria</taxon>
        <taxon>Rhodospirillales</taxon>
        <taxon>Rhodospirillaceae</taxon>
        <taxon>Rhodospirillaceae incertae sedis</taxon>
        <taxon>Candidatus Scatocola</taxon>
    </lineage>
</organism>
<gene>
    <name evidence="1" type="ORF">IAD20_05210</name>
</gene>
<dbReference type="Proteomes" id="UP000824107">
    <property type="component" value="Unassembled WGS sequence"/>
</dbReference>
<dbReference type="AlphaFoldDB" id="A0A9D1M4G5"/>
<dbReference type="Gene3D" id="3.20.20.450">
    <property type="entry name" value="EAL domain"/>
    <property type="match status" value="1"/>
</dbReference>
<reference evidence="1" key="2">
    <citation type="journal article" date="2021" name="PeerJ">
        <title>Extensive microbial diversity within the chicken gut microbiome revealed by metagenomics and culture.</title>
        <authorList>
            <person name="Gilroy R."/>
            <person name="Ravi A."/>
            <person name="Getino M."/>
            <person name="Pursley I."/>
            <person name="Horton D.L."/>
            <person name="Alikhan N.F."/>
            <person name="Baker D."/>
            <person name="Gharbi K."/>
            <person name="Hall N."/>
            <person name="Watson M."/>
            <person name="Adriaenssens E.M."/>
            <person name="Foster-Nyarko E."/>
            <person name="Jarju S."/>
            <person name="Secka A."/>
            <person name="Antonio M."/>
            <person name="Oren A."/>
            <person name="Chaudhuri R.R."/>
            <person name="La Ragione R."/>
            <person name="Hildebrand F."/>
            <person name="Pallen M.J."/>
        </authorList>
    </citation>
    <scope>NUCLEOTIDE SEQUENCE</scope>
    <source>
        <strain evidence="1">ChiW3-316</strain>
    </source>
</reference>
<comment type="caution">
    <text evidence="1">The sequence shown here is derived from an EMBL/GenBank/DDBJ whole genome shotgun (WGS) entry which is preliminary data.</text>
</comment>
<accession>A0A9D1M4G5</accession>
<dbReference type="EMBL" id="DVNC01000032">
    <property type="protein sequence ID" value="HIU53460.1"/>
    <property type="molecule type" value="Genomic_DNA"/>
</dbReference>
<evidence type="ECO:0000313" key="1">
    <source>
        <dbReference type="EMBL" id="HIU53460.1"/>
    </source>
</evidence>
<dbReference type="SUPFAM" id="SSF141868">
    <property type="entry name" value="EAL domain-like"/>
    <property type="match status" value="1"/>
</dbReference>
<proteinExistence type="predicted"/>
<dbReference type="InterPro" id="IPR035919">
    <property type="entry name" value="EAL_sf"/>
</dbReference>
<protein>
    <submittedName>
        <fullName evidence="1">EAL domain-containing protein</fullName>
    </submittedName>
</protein>